<sequence length="229" mass="24202">MALRGLLTLVRILGALALGFLLFAWFRLDGPTRGAEGHDEQLAAGGADGIPATATGADDASFAPAIRSAIPAPLPVTPTQATLARWIGTRYGVAPEAIAPLVAEADSLSRAYRLSPNLVIAVMAIESNFHPYVQSQAGAQGLMQVMPKIHSQRYQKFGGAAAYLDPIVSLRVGAEILRDCIKLKDGSEAEGLRFYFGGGPASDTYIDKVRAEQHKLNLVARGAHVPTAD</sequence>
<evidence type="ECO:0000313" key="4">
    <source>
        <dbReference type="Proteomes" id="UP000240505"/>
    </source>
</evidence>
<dbReference type="SUPFAM" id="SSF53955">
    <property type="entry name" value="Lysozyme-like"/>
    <property type="match status" value="1"/>
</dbReference>
<protein>
    <recommendedName>
        <fullName evidence="2">Transglycosylase SLT domain-containing protein</fullName>
    </recommendedName>
</protein>
<proteinExistence type="predicted"/>
<dbReference type="InterPro" id="IPR023346">
    <property type="entry name" value="Lysozyme-like_dom_sf"/>
</dbReference>
<accession>A0A2R4CBW4</accession>
<dbReference type="Gene3D" id="1.10.530.10">
    <property type="match status" value="1"/>
</dbReference>
<feature type="domain" description="Transglycosylase SLT" evidence="2">
    <location>
        <begin position="109"/>
        <end position="213"/>
    </location>
</feature>
<organism evidence="3 4">
    <name type="scientific">Pseudoduganella armeniaca</name>
    <dbReference type="NCBI Taxonomy" id="2072590"/>
    <lineage>
        <taxon>Bacteria</taxon>
        <taxon>Pseudomonadati</taxon>
        <taxon>Pseudomonadota</taxon>
        <taxon>Betaproteobacteria</taxon>
        <taxon>Burkholderiales</taxon>
        <taxon>Oxalobacteraceae</taxon>
        <taxon>Telluria group</taxon>
        <taxon>Pseudoduganella</taxon>
    </lineage>
</organism>
<dbReference type="OrthoDB" id="9815002at2"/>
<feature type="transmembrane region" description="Helical" evidence="1">
    <location>
        <begin position="6"/>
        <end position="26"/>
    </location>
</feature>
<dbReference type="AlphaFoldDB" id="A0A2R4CBW4"/>
<dbReference type="Pfam" id="PF01464">
    <property type="entry name" value="SLT"/>
    <property type="match status" value="1"/>
</dbReference>
<keyword evidence="1" id="KW-0472">Membrane</keyword>
<dbReference type="Proteomes" id="UP000240505">
    <property type="component" value="Chromosome"/>
</dbReference>
<keyword evidence="1" id="KW-1133">Transmembrane helix</keyword>
<dbReference type="KEGG" id="masz:C9I28_16885"/>
<evidence type="ECO:0000259" key="2">
    <source>
        <dbReference type="Pfam" id="PF01464"/>
    </source>
</evidence>
<dbReference type="CDD" id="cd00254">
    <property type="entry name" value="LT-like"/>
    <property type="match status" value="1"/>
</dbReference>
<name>A0A2R4CBW4_9BURK</name>
<dbReference type="InterPro" id="IPR008258">
    <property type="entry name" value="Transglycosylase_SLT_dom_1"/>
</dbReference>
<dbReference type="EMBL" id="CP028324">
    <property type="protein sequence ID" value="AVR97131.1"/>
    <property type="molecule type" value="Genomic_DNA"/>
</dbReference>
<gene>
    <name evidence="3" type="ORF">C9I28_16885</name>
</gene>
<dbReference type="RefSeq" id="WP_107142480.1">
    <property type="nucleotide sequence ID" value="NZ_CP028324.1"/>
</dbReference>
<evidence type="ECO:0000256" key="1">
    <source>
        <dbReference type="SAM" id="Phobius"/>
    </source>
</evidence>
<keyword evidence="4" id="KW-1185">Reference proteome</keyword>
<evidence type="ECO:0000313" key="3">
    <source>
        <dbReference type="EMBL" id="AVR97131.1"/>
    </source>
</evidence>
<reference evidence="3 4" key="1">
    <citation type="submission" date="2018-03" db="EMBL/GenBank/DDBJ databases">
        <title>Massilia armeniaca sp. nov., isolated from desert soil.</title>
        <authorList>
            <person name="Huang H."/>
            <person name="Ren M."/>
        </authorList>
    </citation>
    <scope>NUCLEOTIDE SEQUENCE [LARGE SCALE GENOMIC DNA]</scope>
    <source>
        <strain evidence="3 4">ZMN-3</strain>
    </source>
</reference>
<keyword evidence="1" id="KW-0812">Transmembrane</keyword>